<protein>
    <submittedName>
        <fullName evidence="4">AraC family transcriptional regulator</fullName>
    </submittedName>
</protein>
<name>A0ABS7CBS2_9BACL</name>
<dbReference type="PANTHER" id="PTHR43436">
    <property type="entry name" value="ARAC-FAMILY TRANSCRIPTIONAL REGULATOR"/>
    <property type="match status" value="1"/>
</dbReference>
<dbReference type="InterPro" id="IPR009057">
    <property type="entry name" value="Homeodomain-like_sf"/>
</dbReference>
<evidence type="ECO:0000313" key="4">
    <source>
        <dbReference type="EMBL" id="MBW7458385.1"/>
    </source>
</evidence>
<dbReference type="EMBL" id="JAHZIK010001177">
    <property type="protein sequence ID" value="MBW7458385.1"/>
    <property type="molecule type" value="Genomic_DNA"/>
</dbReference>
<organism evidence="4 5">
    <name type="scientific">Paenibacillus sepulcri</name>
    <dbReference type="NCBI Taxonomy" id="359917"/>
    <lineage>
        <taxon>Bacteria</taxon>
        <taxon>Bacillati</taxon>
        <taxon>Bacillota</taxon>
        <taxon>Bacilli</taxon>
        <taxon>Bacillales</taxon>
        <taxon>Paenibacillaceae</taxon>
        <taxon>Paenibacillus</taxon>
    </lineage>
</organism>
<dbReference type="InterPro" id="IPR018060">
    <property type="entry name" value="HTH_AraC"/>
</dbReference>
<sequence length="330" mass="36732">MLKEESKFPSLLNEGGSSIPSNRLEQIVAMTEKLTTADGRHQTLIPFLSISRYSHQTPPIPVVLAPSFCLILQGTKKVHLGSHIVHAGAGDFLISMIDLPASAQVNGAAQEYPYIGLRIDFTTQEIASVITEAQVKVSPRDKKANIGAFIGASDTDLLDVFIRLLKLIDKPEEEVRYLSGFIKREMIFRLLSGNYGHLFFQQVFFDQQADGVGKAISWIKENFARSFTVEELAKAINMSVSGLHHKFKTITTMGPLQYQKQLRLQEARRLMLSGSMDATTAAVEVGYESSSQFSREYRRLFGLPPLQDIKALKKHSAADLLEKSGILSFR</sequence>
<dbReference type="PROSITE" id="PS01124">
    <property type="entry name" value="HTH_ARAC_FAMILY_2"/>
    <property type="match status" value="1"/>
</dbReference>
<evidence type="ECO:0000259" key="3">
    <source>
        <dbReference type="PROSITE" id="PS01124"/>
    </source>
</evidence>
<proteinExistence type="predicted"/>
<dbReference type="SUPFAM" id="SSF46689">
    <property type="entry name" value="Homeodomain-like"/>
    <property type="match status" value="2"/>
</dbReference>
<feature type="domain" description="HTH araC/xylS-type" evidence="3">
    <location>
        <begin position="213"/>
        <end position="311"/>
    </location>
</feature>
<accession>A0ABS7CBS2</accession>
<dbReference type="RefSeq" id="WP_210038579.1">
    <property type="nucleotide sequence ID" value="NZ_JBHLVU010000011.1"/>
</dbReference>
<keyword evidence="1" id="KW-0805">Transcription regulation</keyword>
<evidence type="ECO:0000256" key="1">
    <source>
        <dbReference type="ARBA" id="ARBA00023015"/>
    </source>
</evidence>
<dbReference type="Pfam" id="PF06719">
    <property type="entry name" value="AraC_N"/>
    <property type="match status" value="1"/>
</dbReference>
<dbReference type="InterPro" id="IPR009594">
    <property type="entry name" value="Tscrpt_reg_HTH_AraC_N"/>
</dbReference>
<keyword evidence="2" id="KW-0804">Transcription</keyword>
<dbReference type="PANTHER" id="PTHR43436:SF1">
    <property type="entry name" value="TRANSCRIPTIONAL REGULATORY PROTEIN"/>
    <property type="match status" value="1"/>
</dbReference>
<gene>
    <name evidence="4" type="ORF">K0U00_30530</name>
</gene>
<evidence type="ECO:0000313" key="5">
    <source>
        <dbReference type="Proteomes" id="UP001519887"/>
    </source>
</evidence>
<keyword evidence="5" id="KW-1185">Reference proteome</keyword>
<dbReference type="SMART" id="SM00342">
    <property type="entry name" value="HTH_ARAC"/>
    <property type="match status" value="1"/>
</dbReference>
<dbReference type="Pfam" id="PF12833">
    <property type="entry name" value="HTH_18"/>
    <property type="match status" value="1"/>
</dbReference>
<dbReference type="Proteomes" id="UP001519887">
    <property type="component" value="Unassembled WGS sequence"/>
</dbReference>
<comment type="caution">
    <text evidence="4">The sequence shown here is derived from an EMBL/GenBank/DDBJ whole genome shotgun (WGS) entry which is preliminary data.</text>
</comment>
<evidence type="ECO:0000256" key="2">
    <source>
        <dbReference type="ARBA" id="ARBA00023163"/>
    </source>
</evidence>
<reference evidence="4 5" key="1">
    <citation type="submission" date="2021-07" db="EMBL/GenBank/DDBJ databases">
        <title>Paenibacillus radiodurans sp. nov., isolated from the southeastern edge of Tengger Desert.</title>
        <authorList>
            <person name="Zhang G."/>
        </authorList>
    </citation>
    <scope>NUCLEOTIDE SEQUENCE [LARGE SCALE GENOMIC DNA]</scope>
    <source>
        <strain evidence="4 5">CCM 7311</strain>
    </source>
</reference>
<dbReference type="Gene3D" id="1.10.10.60">
    <property type="entry name" value="Homeodomain-like"/>
    <property type="match status" value="1"/>
</dbReference>